<reference evidence="3" key="1">
    <citation type="submission" date="2017-03" db="EMBL/GenBank/DDBJ databases">
        <title>Genomes of endolithic fungi from Antarctica.</title>
        <authorList>
            <person name="Coleine C."/>
            <person name="Masonjones S."/>
            <person name="Stajich J.E."/>
        </authorList>
    </citation>
    <scope>NUCLEOTIDE SEQUENCE [LARGE SCALE GENOMIC DNA]</scope>
    <source>
        <strain evidence="3">CCFEE 5527</strain>
    </source>
</reference>
<dbReference type="AlphaFoldDB" id="A0A1V8TJP7"/>
<dbReference type="STRING" id="1507870.A0A1V8TJP7"/>
<dbReference type="InParanoid" id="A0A1V8TJP7"/>
<protein>
    <submittedName>
        <fullName evidence="2">Uncharacterized protein</fullName>
    </submittedName>
</protein>
<dbReference type="OrthoDB" id="5396104at2759"/>
<gene>
    <name evidence="2" type="ORF">B0A48_03324</name>
</gene>
<proteinExistence type="predicted"/>
<feature type="region of interest" description="Disordered" evidence="1">
    <location>
        <begin position="199"/>
        <end position="304"/>
    </location>
</feature>
<sequence>MKRTAPLPTTLNLASTPFRSSRLAVPPSPFSPLFPLSPRKPIFPPSTHSHNRTTSLILPPPPPNPLKWLWQCHLCSRIYALATTRRCLDDGHYFCAGTPVWKRDRKTGKRSCKKGRACASEFDYAGWKARGEWRGDVAGQIRVAKMLRGEQIVSEVASSPTKRDCWANCDYPSECRWGKQFGVAQGGTQDIGVAITTPMAVGKPAPPSKSSDDTLGNSTAAPDLQDITLPDAPPVPERKPSLDDVVSSAQRRKRRSLGAPPSPLASHPPASEHELGPLIAHAVNPPSPEADGDFTDEPTEHDTSAHALQKAFDEFELDVRKGLGKAGEIWSGFLTGSKRKGSR</sequence>
<evidence type="ECO:0000313" key="3">
    <source>
        <dbReference type="Proteomes" id="UP000192596"/>
    </source>
</evidence>
<evidence type="ECO:0000256" key="1">
    <source>
        <dbReference type="SAM" id="MobiDB-lite"/>
    </source>
</evidence>
<dbReference type="EMBL" id="NAJO01000006">
    <property type="protein sequence ID" value="OQO11597.1"/>
    <property type="molecule type" value="Genomic_DNA"/>
</dbReference>
<keyword evidence="3" id="KW-1185">Reference proteome</keyword>
<evidence type="ECO:0000313" key="2">
    <source>
        <dbReference type="EMBL" id="OQO11597.1"/>
    </source>
</evidence>
<dbReference type="Proteomes" id="UP000192596">
    <property type="component" value="Unassembled WGS sequence"/>
</dbReference>
<comment type="caution">
    <text evidence="2">The sequence shown here is derived from an EMBL/GenBank/DDBJ whole genome shotgun (WGS) entry which is preliminary data.</text>
</comment>
<organism evidence="2 3">
    <name type="scientific">Cryoendolithus antarcticus</name>
    <dbReference type="NCBI Taxonomy" id="1507870"/>
    <lineage>
        <taxon>Eukaryota</taxon>
        <taxon>Fungi</taxon>
        <taxon>Dikarya</taxon>
        <taxon>Ascomycota</taxon>
        <taxon>Pezizomycotina</taxon>
        <taxon>Dothideomycetes</taxon>
        <taxon>Dothideomycetidae</taxon>
        <taxon>Cladosporiales</taxon>
        <taxon>Cladosporiaceae</taxon>
        <taxon>Cryoendolithus</taxon>
    </lineage>
</organism>
<accession>A0A1V8TJP7</accession>
<name>A0A1V8TJP7_9PEZI</name>